<dbReference type="InterPro" id="IPR007065">
    <property type="entry name" value="HPP"/>
</dbReference>
<feature type="transmembrane region" description="Helical" evidence="1">
    <location>
        <begin position="134"/>
        <end position="161"/>
    </location>
</feature>
<reference evidence="3 4" key="1">
    <citation type="submission" date="2019-03" db="EMBL/GenBank/DDBJ databases">
        <title>Genomic Encyclopedia of Type Strains, Phase IV (KMG-IV): sequencing the most valuable type-strain genomes for metagenomic binning, comparative biology and taxonomic classification.</title>
        <authorList>
            <person name="Goeker M."/>
        </authorList>
    </citation>
    <scope>NUCLEOTIDE SEQUENCE [LARGE SCALE GENOMIC DNA]</scope>
    <source>
        <strain evidence="3 4">DSM 13328</strain>
    </source>
</reference>
<feature type="transmembrane region" description="Helical" evidence="1">
    <location>
        <begin position="77"/>
        <end position="97"/>
    </location>
</feature>
<dbReference type="AlphaFoldDB" id="A0A484F6X6"/>
<feature type="transmembrane region" description="Helical" evidence="1">
    <location>
        <begin position="103"/>
        <end position="127"/>
    </location>
</feature>
<feature type="transmembrane region" description="Helical" evidence="1">
    <location>
        <begin position="49"/>
        <end position="65"/>
    </location>
</feature>
<keyword evidence="4" id="KW-1185">Reference proteome</keyword>
<dbReference type="Proteomes" id="UP000294855">
    <property type="component" value="Unassembled WGS sequence"/>
</dbReference>
<accession>A0A484F6X6</accession>
<organism evidence="3 4">
    <name type="scientific">Methanimicrococcus blatticola</name>
    <dbReference type="NCBI Taxonomy" id="91560"/>
    <lineage>
        <taxon>Archaea</taxon>
        <taxon>Methanobacteriati</taxon>
        <taxon>Methanobacteriota</taxon>
        <taxon>Stenosarchaea group</taxon>
        <taxon>Methanomicrobia</taxon>
        <taxon>Methanosarcinales</taxon>
        <taxon>Methanosarcinaceae</taxon>
        <taxon>Methanimicrococcus</taxon>
    </lineage>
</organism>
<feature type="transmembrane region" description="Helical" evidence="1">
    <location>
        <begin position="21"/>
        <end position="43"/>
    </location>
</feature>
<comment type="caution">
    <text evidence="3">The sequence shown here is derived from an EMBL/GenBank/DDBJ whole genome shotgun (WGS) entry which is preliminary data.</text>
</comment>
<evidence type="ECO:0000313" key="3">
    <source>
        <dbReference type="EMBL" id="TDQ70168.1"/>
    </source>
</evidence>
<dbReference type="EMBL" id="SNYS01000006">
    <property type="protein sequence ID" value="TDQ70168.1"/>
    <property type="molecule type" value="Genomic_DNA"/>
</dbReference>
<name>A0A484F6X6_9EURY</name>
<protein>
    <submittedName>
        <fullName evidence="3">HPP family protein</fullName>
    </submittedName>
</protein>
<evidence type="ECO:0000313" key="4">
    <source>
        <dbReference type="Proteomes" id="UP000294855"/>
    </source>
</evidence>
<dbReference type="PANTHER" id="PTHR33741">
    <property type="entry name" value="TRANSMEMBRANE PROTEIN DDB_G0269096-RELATED"/>
    <property type="match status" value="1"/>
</dbReference>
<keyword evidence="1" id="KW-0812">Transmembrane</keyword>
<dbReference type="InterPro" id="IPR058581">
    <property type="entry name" value="TM_HPP"/>
</dbReference>
<keyword evidence="1" id="KW-1133">Transmembrane helix</keyword>
<feature type="domain" description="HPP transmembrane region" evidence="2">
    <location>
        <begin position="30"/>
        <end position="160"/>
    </location>
</feature>
<keyword evidence="1" id="KW-0472">Membrane</keyword>
<dbReference type="PANTHER" id="PTHR33741:SF5">
    <property type="entry name" value="TRANSMEMBRANE PROTEIN DDB_G0269096-RELATED"/>
    <property type="match status" value="1"/>
</dbReference>
<evidence type="ECO:0000259" key="2">
    <source>
        <dbReference type="Pfam" id="PF04982"/>
    </source>
</evidence>
<proteinExistence type="predicted"/>
<evidence type="ECO:0000256" key="1">
    <source>
        <dbReference type="SAM" id="Phobius"/>
    </source>
</evidence>
<sequence length="174" mass="18708">MNVIFMSFMEKLTHSNQNNGKLRLCLIQSTLAGGFVSIFFLMMSYFENGLVVTSLIASIFIVFIFPTSPAAQSRNLVGGHLISAAVGFLCFYANNLLQGADPVFAYTVLFCGLAVFLSTLLMALFGFEHPPAAAFAAGLVLAPSVPILMCLLGLVCVFVLAGSKKLLFPLYCTD</sequence>
<gene>
    <name evidence="3" type="ORF">C7391_0507</name>
</gene>
<dbReference type="Pfam" id="PF04982">
    <property type="entry name" value="TM_HPP"/>
    <property type="match status" value="1"/>
</dbReference>